<dbReference type="PANTHER" id="PTHR33055:SF3">
    <property type="entry name" value="PUTATIVE TRANSPOSASE FOR IS117-RELATED"/>
    <property type="match status" value="1"/>
</dbReference>
<dbReference type="InterPro" id="IPR047650">
    <property type="entry name" value="Transpos_IS110"/>
</dbReference>
<dbReference type="InterPro" id="IPR002525">
    <property type="entry name" value="Transp_IS110-like_N"/>
</dbReference>
<dbReference type="GO" id="GO:0006313">
    <property type="term" value="P:DNA transposition"/>
    <property type="evidence" value="ECO:0007669"/>
    <property type="project" value="InterPro"/>
</dbReference>
<feature type="domain" description="Transposase IS116/IS110/IS902 C-terminal" evidence="2">
    <location>
        <begin position="215"/>
        <end position="293"/>
    </location>
</feature>
<dbReference type="AlphaFoldDB" id="A0A2T3J2H0"/>
<reference evidence="3 4" key="1">
    <citation type="submission" date="2018-03" db="EMBL/GenBank/DDBJ databases">
        <title>Whole genome sequencing of Histamine producing bacteria.</title>
        <authorList>
            <person name="Butler K."/>
        </authorList>
    </citation>
    <scope>NUCLEOTIDE SEQUENCE [LARGE SCALE GENOMIC DNA]</scope>
    <source>
        <strain evidence="3 4">JCM 13586</strain>
    </source>
</reference>
<evidence type="ECO:0000259" key="2">
    <source>
        <dbReference type="Pfam" id="PF02371"/>
    </source>
</evidence>
<dbReference type="GO" id="GO:0003677">
    <property type="term" value="F:DNA binding"/>
    <property type="evidence" value="ECO:0007669"/>
    <property type="project" value="InterPro"/>
</dbReference>
<dbReference type="GO" id="GO:0004803">
    <property type="term" value="F:transposase activity"/>
    <property type="evidence" value="ECO:0007669"/>
    <property type="project" value="InterPro"/>
</dbReference>
<dbReference type="InterPro" id="IPR003346">
    <property type="entry name" value="Transposase_20"/>
</dbReference>
<dbReference type="Pfam" id="PF02371">
    <property type="entry name" value="Transposase_20"/>
    <property type="match status" value="1"/>
</dbReference>
<dbReference type="Pfam" id="PF01548">
    <property type="entry name" value="DEDD_Tnp_IS110"/>
    <property type="match status" value="1"/>
</dbReference>
<keyword evidence="4" id="KW-1185">Reference proteome</keyword>
<evidence type="ECO:0000259" key="1">
    <source>
        <dbReference type="Pfam" id="PF01548"/>
    </source>
</evidence>
<evidence type="ECO:0000313" key="4">
    <source>
        <dbReference type="Proteomes" id="UP000241222"/>
    </source>
</evidence>
<comment type="caution">
    <text evidence="3">The sequence shown here is derived from an EMBL/GenBank/DDBJ whole genome shotgun (WGS) entry which is preliminary data.</text>
</comment>
<feature type="domain" description="Transposase IS110-like N-terminal" evidence="1">
    <location>
        <begin position="7"/>
        <end position="149"/>
    </location>
</feature>
<organism evidence="3 4">
    <name type="scientific">Photobacterium lutimaris</name>
    <dbReference type="NCBI Taxonomy" id="388278"/>
    <lineage>
        <taxon>Bacteria</taxon>
        <taxon>Pseudomonadati</taxon>
        <taxon>Pseudomonadota</taxon>
        <taxon>Gammaproteobacteria</taxon>
        <taxon>Vibrionales</taxon>
        <taxon>Vibrionaceae</taxon>
        <taxon>Photobacterium</taxon>
    </lineage>
</organism>
<dbReference type="EMBL" id="PYMH01000001">
    <property type="protein sequence ID" value="PSU35494.1"/>
    <property type="molecule type" value="Genomic_DNA"/>
</dbReference>
<protein>
    <submittedName>
        <fullName evidence="3">IS110 family transposase</fullName>
    </submittedName>
</protein>
<name>A0A2T3J2H0_9GAMM</name>
<proteinExistence type="predicted"/>
<evidence type="ECO:0000313" key="3">
    <source>
        <dbReference type="EMBL" id="PSU35494.1"/>
    </source>
</evidence>
<gene>
    <name evidence="3" type="ORF">C9I99_00275</name>
</gene>
<dbReference type="PANTHER" id="PTHR33055">
    <property type="entry name" value="TRANSPOSASE FOR INSERTION SEQUENCE ELEMENT IS1111A"/>
    <property type="match status" value="1"/>
</dbReference>
<dbReference type="Proteomes" id="UP000241222">
    <property type="component" value="Unassembled WGS sequence"/>
</dbReference>
<dbReference type="RefSeq" id="WP_107346850.1">
    <property type="nucleotide sequence ID" value="NZ_PYMH01000001.1"/>
</dbReference>
<sequence>MSSINRVGVDLAKNIFHIHAVDERDKIVWQGKYKRDTWIKAIAKRVPPSAVIAFEACASAHFWARELTALGYQVKLIAPQYVKPYVKTNKNDKVDAEAICEASGRPQMRFVRVKTVEQQDDQALHRVREDLVRQRTAKVNQIRGLVGEYGIVASWGIGNLRQAIPFWLEDGENALTCEFRHLLALLYEDLSCLDERIETLTNMIKQRISSKPESKRLLAVTGIGPLVCSALLLEIDGKQFKNGRDFAASLGLTPRQHSTGGKDTLLGISKRGDGYIRKILVHGARSAYRHSKKKSDSLSLWIQRLSEKKHANVVIVALANKLARIAWALVAKNETYDEKLASA</sequence>
<dbReference type="NCBIfam" id="NF033542">
    <property type="entry name" value="transpos_IS110"/>
    <property type="match status" value="1"/>
</dbReference>
<accession>A0A2T3J2H0</accession>
<dbReference type="OrthoDB" id="5289737at2"/>